<dbReference type="InterPro" id="IPR016166">
    <property type="entry name" value="FAD-bd_PCMH"/>
</dbReference>
<evidence type="ECO:0000256" key="5">
    <source>
        <dbReference type="ARBA" id="ARBA00023002"/>
    </source>
</evidence>
<evidence type="ECO:0000256" key="4">
    <source>
        <dbReference type="ARBA" id="ARBA00022827"/>
    </source>
</evidence>
<dbReference type="EMBL" id="AGUE01000190">
    <property type="protein sequence ID" value="EHK97515.1"/>
    <property type="molecule type" value="Genomic_DNA"/>
</dbReference>
<dbReference type="Gene3D" id="3.30.465.10">
    <property type="match status" value="1"/>
</dbReference>
<dbReference type="OrthoDB" id="415825at2759"/>
<dbReference type="HOGENOM" id="CLU_040056_0_0_1"/>
<dbReference type="AlphaFoldDB" id="H0EVC7"/>
<feature type="domain" description="FAD-binding PCMH-type" evidence="6">
    <location>
        <begin position="42"/>
        <end position="218"/>
    </location>
</feature>
<evidence type="ECO:0000313" key="8">
    <source>
        <dbReference type="Proteomes" id="UP000005446"/>
    </source>
</evidence>
<reference evidence="7 8" key="1">
    <citation type="journal article" date="2012" name="Eukaryot. Cell">
        <title>Genome sequence of the fungus Glarea lozoyensis: the first genome sequence of a species from the Helotiaceae family.</title>
        <authorList>
            <person name="Youssar L."/>
            <person name="Gruening B.A."/>
            <person name="Erxleben A."/>
            <person name="Guenther S."/>
            <person name="Huettel W."/>
        </authorList>
    </citation>
    <scope>NUCLEOTIDE SEQUENCE [LARGE SCALE GENOMIC DNA]</scope>
    <source>
        <strain evidence="8">ATCC 74030 / MF5533</strain>
    </source>
</reference>
<name>H0EVC7_GLAL7</name>
<keyword evidence="5" id="KW-0560">Oxidoreductase</keyword>
<dbReference type="SUPFAM" id="SSF56176">
    <property type="entry name" value="FAD-binding/transporter-associated domain-like"/>
    <property type="match status" value="1"/>
</dbReference>
<comment type="caution">
    <text evidence="7">The sequence shown here is derived from an EMBL/GenBank/DDBJ whole genome shotgun (WGS) entry which is preliminary data.</text>
</comment>
<dbReference type="PANTHER" id="PTHR42973:SF39">
    <property type="entry name" value="FAD-BINDING PCMH-TYPE DOMAIN-CONTAINING PROTEIN"/>
    <property type="match status" value="1"/>
</dbReference>
<sequence length="533" mass="59989">MATATDLEILIESIGAENVFVRGFGFYENEVVQYATTSYPANRTSPAVIVKPKNREDIAATLDYAKKQGVAVAIRTGGHQYSGASSATAPNIQLDLSETFQGPDDRTLLRKQGLLRTSVSWSLKEFSAYMFKNKIFVPHGQCIAVHLGGHVQTGGYGQLGRSFGLLGDHVTEIEIVDHEGVPKAISKHNDPALFKAILGGSPGNFCVVTHFTTKIYRDEDYDGSTGMKCMYVYSKETLNRLLDFVVKMSDEKEKPVPRNYDLCVSVVSSGNNFLAHFPSKGSQLRDIYHGDKNLPNIDEDLPKWPRLIFAWAQWVKLSPTDQYDPAWFNELKQDALPISINLALKPTPMSQMTSKWWILDSVREYPMPYVKSTRVSDKKNLAETGWAKWLTERIEEVVQPKDNGLFICAQIQPFGGVESMTRKNANNGTSYSWRESTVCATLDCFHLPEKDKKAAALAWREKNETEVFGPQGNFSSKDMRVLWGSFGEYDFSQVWYAYHENEEKYKFLRDQRAKHDPQGVFTANTFCVPAAGK</sequence>
<comment type="similarity">
    <text evidence="2">Belongs to the oxygen-dependent FAD-linked oxidoreductase family.</text>
</comment>
<dbReference type="PROSITE" id="PS51387">
    <property type="entry name" value="FAD_PCMH"/>
    <property type="match status" value="1"/>
</dbReference>
<dbReference type="Pfam" id="PF01565">
    <property type="entry name" value="FAD_binding_4"/>
    <property type="match status" value="1"/>
</dbReference>
<dbReference type="InterPro" id="IPR016169">
    <property type="entry name" value="FAD-bd_PCMH_sub2"/>
</dbReference>
<organism evidence="7 8">
    <name type="scientific">Glarea lozoyensis (strain ATCC 74030 / MF5533)</name>
    <dbReference type="NCBI Taxonomy" id="1104152"/>
    <lineage>
        <taxon>Eukaryota</taxon>
        <taxon>Fungi</taxon>
        <taxon>Dikarya</taxon>
        <taxon>Ascomycota</taxon>
        <taxon>Pezizomycotina</taxon>
        <taxon>Leotiomycetes</taxon>
        <taxon>Helotiales</taxon>
        <taxon>Helotiaceae</taxon>
        <taxon>Glarea</taxon>
    </lineage>
</organism>
<dbReference type="InterPro" id="IPR050416">
    <property type="entry name" value="FAD-linked_Oxidoreductase"/>
</dbReference>
<dbReference type="InParanoid" id="H0EVC7"/>
<proteinExistence type="inferred from homology"/>
<evidence type="ECO:0000313" key="7">
    <source>
        <dbReference type="EMBL" id="EHK97515.1"/>
    </source>
</evidence>
<evidence type="ECO:0000256" key="3">
    <source>
        <dbReference type="ARBA" id="ARBA00022630"/>
    </source>
</evidence>
<dbReference type="Proteomes" id="UP000005446">
    <property type="component" value="Unassembled WGS sequence"/>
</dbReference>
<dbReference type="GO" id="GO:0071949">
    <property type="term" value="F:FAD binding"/>
    <property type="evidence" value="ECO:0007669"/>
    <property type="project" value="InterPro"/>
</dbReference>
<keyword evidence="4" id="KW-0274">FAD</keyword>
<gene>
    <name evidence="7" type="ORF">M7I_6724</name>
</gene>
<accession>H0EVC7</accession>
<keyword evidence="8" id="KW-1185">Reference proteome</keyword>
<evidence type="ECO:0000256" key="2">
    <source>
        <dbReference type="ARBA" id="ARBA00005466"/>
    </source>
</evidence>
<evidence type="ECO:0000259" key="6">
    <source>
        <dbReference type="PROSITE" id="PS51387"/>
    </source>
</evidence>
<dbReference type="PANTHER" id="PTHR42973">
    <property type="entry name" value="BINDING OXIDOREDUCTASE, PUTATIVE (AFU_ORTHOLOGUE AFUA_1G17690)-RELATED"/>
    <property type="match status" value="1"/>
</dbReference>
<dbReference type="InterPro" id="IPR036318">
    <property type="entry name" value="FAD-bd_PCMH-like_sf"/>
</dbReference>
<evidence type="ECO:0000256" key="1">
    <source>
        <dbReference type="ARBA" id="ARBA00001974"/>
    </source>
</evidence>
<comment type="cofactor">
    <cofactor evidence="1">
        <name>FAD</name>
        <dbReference type="ChEBI" id="CHEBI:57692"/>
    </cofactor>
</comment>
<protein>
    <submittedName>
        <fullName evidence="7">Putative FAD-linked oxidoreductase</fullName>
    </submittedName>
</protein>
<keyword evidence="3" id="KW-0285">Flavoprotein</keyword>
<dbReference type="GO" id="GO:0016491">
    <property type="term" value="F:oxidoreductase activity"/>
    <property type="evidence" value="ECO:0007669"/>
    <property type="project" value="UniProtKB-KW"/>
</dbReference>
<dbReference type="InterPro" id="IPR006094">
    <property type="entry name" value="Oxid_FAD_bind_N"/>
</dbReference>